<feature type="domain" description="Retroviral polymerase SH3-like" evidence="3">
    <location>
        <begin position="45"/>
        <end position="100"/>
    </location>
</feature>
<feature type="compositionally biased region" description="Gly residues" evidence="1">
    <location>
        <begin position="393"/>
        <end position="406"/>
    </location>
</feature>
<gene>
    <name evidence="4" type="ORF">QYE76_051703</name>
</gene>
<proteinExistence type="predicted"/>
<accession>A0AAD8ST94</accession>
<comment type="caution">
    <text evidence="4">The sequence shown here is derived from an EMBL/GenBank/DDBJ whole genome shotgun (WGS) entry which is preliminary data.</text>
</comment>
<dbReference type="InterPro" id="IPR057670">
    <property type="entry name" value="SH3_retrovirus"/>
</dbReference>
<dbReference type="AlphaFoldDB" id="A0AAD8ST94"/>
<feature type="region of interest" description="Disordered" evidence="1">
    <location>
        <begin position="1"/>
        <end position="26"/>
    </location>
</feature>
<feature type="region of interest" description="Disordered" evidence="1">
    <location>
        <begin position="485"/>
        <end position="504"/>
    </location>
</feature>
<organism evidence="4 5">
    <name type="scientific">Lolium multiflorum</name>
    <name type="common">Italian ryegrass</name>
    <name type="synonym">Lolium perenne subsp. multiflorum</name>
    <dbReference type="NCBI Taxonomy" id="4521"/>
    <lineage>
        <taxon>Eukaryota</taxon>
        <taxon>Viridiplantae</taxon>
        <taxon>Streptophyta</taxon>
        <taxon>Embryophyta</taxon>
        <taxon>Tracheophyta</taxon>
        <taxon>Spermatophyta</taxon>
        <taxon>Magnoliopsida</taxon>
        <taxon>Liliopsida</taxon>
        <taxon>Poales</taxon>
        <taxon>Poaceae</taxon>
        <taxon>BOP clade</taxon>
        <taxon>Pooideae</taxon>
        <taxon>Poodae</taxon>
        <taxon>Poeae</taxon>
        <taxon>Poeae Chloroplast Group 2 (Poeae type)</taxon>
        <taxon>Loliodinae</taxon>
        <taxon>Loliinae</taxon>
        <taxon>Lolium</taxon>
    </lineage>
</organism>
<evidence type="ECO:0000313" key="5">
    <source>
        <dbReference type="Proteomes" id="UP001231189"/>
    </source>
</evidence>
<dbReference type="InterPro" id="IPR043502">
    <property type="entry name" value="DNA/RNA_pol_sf"/>
</dbReference>
<sequence>MAPTSSSLHEDPSSGVPSNRKRQTPYAILTGNKPNVSYFKVLGRKCYVLVKDTCLSKFDSRAQEGIFVGYATDSHAYRVFNNSNGRVVETSDVTFDEDDGSLEEQSASCEKGDAIPTDTIGRMGVGIRRPQELPPMSVGEGPSSTQVESSTPQGQASSIEQPSASQPLPQPQVRHQQQQQQQQPNVIGTKWVFKNKQDEHGIVIRNKARLVAQGYSQVEGVDFGDTFAPVARLESIRILLAFAAHYGFKLQQMDVKSAFLNGPLHEEVYVKQPPGFEDPHFPDHVFKLNKALYGLKQAPRAWFEMSMMGELKYFLGFEIKQMRQGTFINQAKYIQDILKRFDMKGANGIGTPMHLKCQPTLDETGKAVDPKLYRSMIAFSSRHPVNRTWAGLSGAGPGRTGPGAGPAGPNRSVGRILTGRLLLHTGHRPAGTGEGDDWCRGARSTTRSDRAWDRTGRSKPGQGPDPDRTASWTLLDIARLAQAWESVGAGAPGPAPDPTGHVTG</sequence>
<feature type="region of interest" description="Disordered" evidence="1">
    <location>
        <begin position="425"/>
        <end position="469"/>
    </location>
</feature>
<dbReference type="Pfam" id="PF25597">
    <property type="entry name" value="SH3_retrovirus"/>
    <property type="match status" value="1"/>
</dbReference>
<feature type="region of interest" description="Disordered" evidence="1">
    <location>
        <begin position="94"/>
        <end position="186"/>
    </location>
</feature>
<dbReference type="Pfam" id="PF07727">
    <property type="entry name" value="RVT_2"/>
    <property type="match status" value="1"/>
</dbReference>
<feature type="compositionally biased region" description="Basic and acidic residues" evidence="1">
    <location>
        <begin position="446"/>
        <end position="456"/>
    </location>
</feature>
<reference evidence="4" key="1">
    <citation type="submission" date="2023-07" db="EMBL/GenBank/DDBJ databases">
        <title>A chromosome-level genome assembly of Lolium multiflorum.</title>
        <authorList>
            <person name="Chen Y."/>
            <person name="Copetti D."/>
            <person name="Kolliker R."/>
            <person name="Studer B."/>
        </authorList>
    </citation>
    <scope>NUCLEOTIDE SEQUENCE</scope>
    <source>
        <strain evidence="4">02402/16</strain>
        <tissue evidence="4">Leaf</tissue>
    </source>
</reference>
<name>A0AAD8ST94_LOLMU</name>
<feature type="domain" description="Reverse transcriptase Ty1/copia-type" evidence="2">
    <location>
        <begin position="185"/>
        <end position="304"/>
    </location>
</feature>
<keyword evidence="5" id="KW-1185">Reference proteome</keyword>
<dbReference type="EMBL" id="JAUUTY010000003">
    <property type="protein sequence ID" value="KAK1663544.1"/>
    <property type="molecule type" value="Genomic_DNA"/>
</dbReference>
<evidence type="ECO:0000259" key="3">
    <source>
        <dbReference type="Pfam" id="PF25597"/>
    </source>
</evidence>
<feature type="compositionally biased region" description="Polar residues" evidence="1">
    <location>
        <begin position="142"/>
        <end position="160"/>
    </location>
</feature>
<dbReference type="InterPro" id="IPR013103">
    <property type="entry name" value="RVT_2"/>
</dbReference>
<feature type="compositionally biased region" description="Low complexity" evidence="1">
    <location>
        <begin position="161"/>
        <end position="184"/>
    </location>
</feature>
<protein>
    <recommendedName>
        <fullName evidence="6">Reverse transcriptase Ty1/copia-type domain-containing protein</fullName>
    </recommendedName>
</protein>
<evidence type="ECO:0000313" key="4">
    <source>
        <dbReference type="EMBL" id="KAK1663544.1"/>
    </source>
</evidence>
<dbReference type="Proteomes" id="UP001231189">
    <property type="component" value="Unassembled WGS sequence"/>
</dbReference>
<evidence type="ECO:0000259" key="2">
    <source>
        <dbReference type="Pfam" id="PF07727"/>
    </source>
</evidence>
<dbReference type="SUPFAM" id="SSF56672">
    <property type="entry name" value="DNA/RNA polymerases"/>
    <property type="match status" value="1"/>
</dbReference>
<feature type="region of interest" description="Disordered" evidence="1">
    <location>
        <begin position="390"/>
        <end position="413"/>
    </location>
</feature>
<evidence type="ECO:0008006" key="6">
    <source>
        <dbReference type="Google" id="ProtNLM"/>
    </source>
</evidence>
<evidence type="ECO:0000256" key="1">
    <source>
        <dbReference type="SAM" id="MobiDB-lite"/>
    </source>
</evidence>